<protein>
    <recommendedName>
        <fullName evidence="12">Serine/threonine-protein kinase ATR</fullName>
        <ecNumber evidence="3">2.7.11.1</ecNumber>
    </recommendedName>
</protein>
<evidence type="ECO:0000256" key="12">
    <source>
        <dbReference type="ARBA" id="ARBA00024420"/>
    </source>
</evidence>
<dbReference type="InterPro" id="IPR016024">
    <property type="entry name" value="ARM-type_fold"/>
</dbReference>
<feature type="domain" description="FAT" evidence="14">
    <location>
        <begin position="1560"/>
        <end position="2124"/>
    </location>
</feature>
<dbReference type="InterPro" id="IPR057564">
    <property type="entry name" value="HEAT_ATR"/>
</dbReference>
<evidence type="ECO:0000256" key="9">
    <source>
        <dbReference type="ARBA" id="ARBA00022840"/>
    </source>
</evidence>
<dbReference type="CDD" id="cd00892">
    <property type="entry name" value="PIKKc_ATR"/>
    <property type="match status" value="1"/>
</dbReference>
<dbReference type="Proteomes" id="UP000291343">
    <property type="component" value="Unassembled WGS sequence"/>
</dbReference>
<keyword evidence="10" id="KW-0234">DNA repair</keyword>
<evidence type="ECO:0000256" key="6">
    <source>
        <dbReference type="ARBA" id="ARBA00022741"/>
    </source>
</evidence>
<comment type="similarity">
    <text evidence="2">Belongs to the PI3/PI4-kinase family. ATM subfamily.</text>
</comment>
<feature type="domain" description="PI3K/PI4K catalytic" evidence="13">
    <location>
        <begin position="2230"/>
        <end position="2539"/>
    </location>
</feature>
<dbReference type="Gene3D" id="1.10.1070.11">
    <property type="entry name" value="Phosphatidylinositol 3-/4-kinase, catalytic domain"/>
    <property type="match status" value="1"/>
</dbReference>
<dbReference type="Pfam" id="PF23593">
    <property type="entry name" value="HEAT_ATR"/>
    <property type="match status" value="1"/>
</dbReference>
<keyword evidence="7" id="KW-0227">DNA damage</keyword>
<evidence type="ECO:0000313" key="17">
    <source>
        <dbReference type="Proteomes" id="UP000291343"/>
    </source>
</evidence>
<dbReference type="EC" id="2.7.11.1" evidence="3"/>
<evidence type="ECO:0000259" key="15">
    <source>
        <dbReference type="PROSITE" id="PS51190"/>
    </source>
</evidence>
<keyword evidence="17" id="KW-1185">Reference proteome</keyword>
<evidence type="ECO:0000256" key="1">
    <source>
        <dbReference type="ARBA" id="ARBA00004123"/>
    </source>
</evidence>
<comment type="caution">
    <text evidence="16">The sequence shown here is derived from an EMBL/GenBank/DDBJ whole genome shotgun (WGS) entry which is preliminary data.</text>
</comment>
<evidence type="ECO:0000256" key="7">
    <source>
        <dbReference type="ARBA" id="ARBA00022763"/>
    </source>
</evidence>
<dbReference type="GO" id="GO:0005634">
    <property type="term" value="C:nucleus"/>
    <property type="evidence" value="ECO:0007669"/>
    <property type="project" value="UniProtKB-SubCell"/>
</dbReference>
<dbReference type="Pfam" id="PF00454">
    <property type="entry name" value="PI3_PI4_kinase"/>
    <property type="match status" value="1"/>
</dbReference>
<comment type="subcellular location">
    <subcellularLocation>
        <location evidence="1">Nucleus</location>
    </subcellularLocation>
</comment>
<evidence type="ECO:0000256" key="11">
    <source>
        <dbReference type="ARBA" id="ARBA00023242"/>
    </source>
</evidence>
<dbReference type="SMART" id="SM01343">
    <property type="entry name" value="FATC"/>
    <property type="match status" value="1"/>
</dbReference>
<dbReference type="InterPro" id="IPR003152">
    <property type="entry name" value="FATC_dom"/>
</dbReference>
<dbReference type="SMART" id="SM00146">
    <property type="entry name" value="PI3Kc"/>
    <property type="match status" value="1"/>
</dbReference>
<gene>
    <name evidence="16" type="ORF">LSTR_LSTR000215</name>
</gene>
<evidence type="ECO:0000256" key="2">
    <source>
        <dbReference type="ARBA" id="ARBA00010769"/>
    </source>
</evidence>
<dbReference type="FunCoup" id="A0A482X857">
    <property type="interactions" value="1343"/>
</dbReference>
<dbReference type="InterPro" id="IPR050517">
    <property type="entry name" value="DDR_Repair_Kinase"/>
</dbReference>
<dbReference type="GO" id="GO:0004674">
    <property type="term" value="F:protein serine/threonine kinase activity"/>
    <property type="evidence" value="ECO:0007669"/>
    <property type="project" value="UniProtKB-KW"/>
</dbReference>
<dbReference type="OrthoDB" id="381190at2759"/>
<dbReference type="GO" id="GO:0005694">
    <property type="term" value="C:chromosome"/>
    <property type="evidence" value="ECO:0007669"/>
    <property type="project" value="TreeGrafter"/>
</dbReference>
<dbReference type="SMR" id="A0A482X857"/>
<dbReference type="InterPro" id="IPR000403">
    <property type="entry name" value="PI3/4_kinase_cat_dom"/>
</dbReference>
<evidence type="ECO:0000256" key="3">
    <source>
        <dbReference type="ARBA" id="ARBA00012513"/>
    </source>
</evidence>
<dbReference type="GO" id="GO:0000077">
    <property type="term" value="P:DNA damage checkpoint signaling"/>
    <property type="evidence" value="ECO:0007669"/>
    <property type="project" value="TreeGrafter"/>
</dbReference>
<evidence type="ECO:0000256" key="5">
    <source>
        <dbReference type="ARBA" id="ARBA00022679"/>
    </source>
</evidence>
<dbReference type="Pfam" id="PF02259">
    <property type="entry name" value="FAT"/>
    <property type="match status" value="1"/>
</dbReference>
<organism evidence="16 17">
    <name type="scientific">Laodelphax striatellus</name>
    <name type="common">Small brown planthopper</name>
    <name type="synonym">Delphax striatella</name>
    <dbReference type="NCBI Taxonomy" id="195883"/>
    <lineage>
        <taxon>Eukaryota</taxon>
        <taxon>Metazoa</taxon>
        <taxon>Ecdysozoa</taxon>
        <taxon>Arthropoda</taxon>
        <taxon>Hexapoda</taxon>
        <taxon>Insecta</taxon>
        <taxon>Pterygota</taxon>
        <taxon>Neoptera</taxon>
        <taxon>Paraneoptera</taxon>
        <taxon>Hemiptera</taxon>
        <taxon>Auchenorrhyncha</taxon>
        <taxon>Fulgoroidea</taxon>
        <taxon>Delphacidae</taxon>
        <taxon>Criomorphinae</taxon>
        <taxon>Laodelphax</taxon>
    </lineage>
</organism>
<name>A0A482X857_LAOST</name>
<dbReference type="InterPro" id="IPR056802">
    <property type="entry name" value="ATR-like_M-HEAT"/>
</dbReference>
<keyword evidence="11" id="KW-0539">Nucleus</keyword>
<dbReference type="SUPFAM" id="SSF56112">
    <property type="entry name" value="Protein kinase-like (PK-like)"/>
    <property type="match status" value="1"/>
</dbReference>
<keyword evidence="4" id="KW-0723">Serine/threonine-protein kinase</keyword>
<feature type="domain" description="FATC" evidence="15">
    <location>
        <begin position="2539"/>
        <end position="2571"/>
    </location>
</feature>
<dbReference type="PANTHER" id="PTHR11139:SF69">
    <property type="entry name" value="SERINE_THREONINE-PROTEIN KINASE ATR"/>
    <property type="match status" value="1"/>
</dbReference>
<evidence type="ECO:0000256" key="10">
    <source>
        <dbReference type="ARBA" id="ARBA00023204"/>
    </source>
</evidence>
<dbReference type="PROSITE" id="PS51189">
    <property type="entry name" value="FAT"/>
    <property type="match status" value="1"/>
</dbReference>
<evidence type="ECO:0000259" key="14">
    <source>
        <dbReference type="PROSITE" id="PS51189"/>
    </source>
</evidence>
<keyword evidence="8" id="KW-0418">Kinase</keyword>
<dbReference type="InterPro" id="IPR014009">
    <property type="entry name" value="PIK_FAT"/>
</dbReference>
<dbReference type="SUPFAM" id="SSF48371">
    <property type="entry name" value="ARM repeat"/>
    <property type="match status" value="2"/>
</dbReference>
<sequence>MSCENSMDEKEEETATVWALFKTHFSYIFREDYLGEDVKKITNVLKNLCCVQSQTALFVPSKQKEETEWDFKKRCMVRIAQVIWLLGQLMQIVCRKRLSKLHQVSIEAQISILGLLAEKNNVMFKVLIMEYIKLLEEILNVRDAIGKSRDDKEYKIVRFHPHYIAILSPEIICAGDYKSEEYPFIISFRDDCSVLLETLLPIISSQTPMLVNCSESISLLCCLIERSLQDESKNVVIETVNMMANLAHLNVFNTESSISTLNICQRLGTYIRAFEPAVDDSLVSRDLEAFKRLFDAFIETNGTCHPSLNKILLDSLIPLVEKDSSFMRCDIIAQSISKLIAVLLPSWFFGNDNILKTQVKTHLTDVSYCLKIMPILEELVKKEMNAFSEGVDPSDDKMIVDRNPDEVISLMDSELWKCLCDSLVSKMEILDQSLIADEELIKLISSVVQSAANLTGLLNRFQDGSISAFNNGFYSSVASLAYNSFTATDFQCFQHLISVITDLLLLPESENMDVDTLKRLVIFLSLPIAKKCVIGDTVITSQLKNVLAMIENEQYNPIIDKVQKDCVVGLGRMVGDVEVAFRVKLLVECFNKKMHSSEVIKSVPFLLKHMNSLYTELDEYILQPSLSIDEFKIPACEAVSALACIMSNTGYLKRVDGQCRVRIMCKECDLGIKEGQLSSNSQIHILLKCVLELLSSTSSEVLLKIIPFLPRFANHLSLFHTLDCVNRWIVLIKHPNNEVRESFVKVVADLLFKKKWIKRHEDCVIEEVGLLSQYDRQELMNSELLLTSFKTVAMDTVFDSLVHFKKNLQVTTMAAIGKVGMTPLDFVLYPTFKMLLMYVLHPNSSVGSTVVYLQKIAEKHNKLLKEIFFKYRGEFCKQLADMLLIKKPLNKHTLSGMFVKFSRALSYEKEEMFLAQNASSHLLKYILHLVLQKPDLEWIIYYIGDKLEKDVSSLMKEGFQHIYPYFYMNESADTLAKVCEITENLTGKTREALIKSCYKTIVCEILLHIHGKKERVLEALDYLKSDVFTHEEYTSNVIEFLAPRFLGVVGMMESRLVSRDSSDSEKKNVLLALPEIFALMGAKHITPVRLRIIAMLREALKLCHSSFPELTCDVWVAFFHSVDLKALAPLMSTIFISLLPLLENFSKIVGRIFHFLVIENHDEVSSHIHELSFVPNHESIQEVYEVIQKKIEEHKNLSVRKQFKVAIKIASHENVDVRLHGLKRLQNYLASNRAFISDLILNNDSLDPTVIEFFEAVITGSRDENEDIRMACGECLGSLGALDPGYLTGNLILEKNNQQEPMSISGNGFAIAALLCLTKALQEARHTFLMDCLALAIQELLKIYNISPNSPIWKEFPEEIQNMMMPFLKTRYLNCQNAINRPAINTHPIFGSNLGNTVKSWAYNWATFLIPLTSPDEFASRVFNVCHPSLKKDMQVLLFFIPYIFLHAVLHGTEENLKRIEEEIMAVLCWYEREKSTEKKVVLSQKVRRTTIKFETLSQSDQGLSTAQNSLICTKIVYSLIDFLHRWQKETEKKFTSLQNSQNKDYKTVCAFLKRFPLIDIAEGSIHCQEYARALMYLEEFALENPKKLQDLLPTFGKIYSYLKEPDGLRGVIAIHEREPAPEEMILYHTLTGHLHDAATCYESLSHQNDGEYLKGMVKCYLSMDQPCTALKIAEAVIYKDKCNIDLYGEQAEAVWSLGLMDQLEHVLRTPGKMYEKSWGISIGKAILHLRNEDKPAMVDQLHAIKKSIIQQVSTATVTCGGYRQGYDYIVKLHILDEFEKMGNSLLDLLAGESSRKLAQFEDLISNELEQRLKLLQPTHHVLQPVLCMRRVVLTIAKDMLDQKCPSVTELLKQVVSKCWLKSISLARKSCNFQQAYSNILTVQKLSPKALFIEEAKLHWAKSECQTAITTLRWGIEKHFPNVANLSDSERMLLAKAKLLVAKYNDANMNIDLELNLKCYREAVDICKKWEKSLACLAQFKYRVFRESKQDDNVWSKSDLDSQLHIINYFGKSLEYGRKYIYQSMPRMLEIWLDFGTIVAKNRKSKNHRNLAEQENTLTTMIKVIEEFLRRLPIYTFMTAMSQLISRVCHPHPACFQLLTRIVIDIMKAFPHQALWMMMFVCKSNYSVRGRRCETIFNSIKDDVKLTTLIKHYKQLTGKLVELSGRTVDERTKVTSVKVLLAALPKLFETPGFSEILMPAQKFQTLSLPRSADYNNHNPFPQTPVYIRGVKDELQILVSLQRPKRIVFLGTDGLEYPMLLKSRDDLRIDSRMMEFNRILNMYLQRTPEARDRRLHINTYNVMALSESCGLIEWLGNLVCLRHVIMKLLKQKGVPRTDRDKMSWAKTDPLAKKRQIFLEKQLPRHPPVLREWFLQEFPHPNSWYQARSAFVRSSAVMSMVGYMVGLGDRHGENILLDSITGGVTHVDFNALFNKGERMEIPEVVPFRLTHNMVTAMGPTGYEGMFVEACEITVRLMRAHIEQLLSVVRPFIYDPLVDWNRNSKRDEYTEMTNELARENILDIQHRLLGHVRNNDKVFTERVLSVEGQTQTLIAEATSIDNLCQMFIGWGPFL</sequence>
<dbReference type="STRING" id="195883.A0A482X857"/>
<dbReference type="PROSITE" id="PS00916">
    <property type="entry name" value="PI3_4_KINASE_2"/>
    <property type="match status" value="1"/>
</dbReference>
<keyword evidence="5" id="KW-0808">Transferase</keyword>
<evidence type="ECO:0000313" key="16">
    <source>
        <dbReference type="EMBL" id="RZF41501.1"/>
    </source>
</evidence>
<dbReference type="InterPro" id="IPR011009">
    <property type="entry name" value="Kinase-like_dom_sf"/>
</dbReference>
<dbReference type="Gene3D" id="3.30.1010.10">
    <property type="entry name" value="Phosphatidylinositol 3-kinase Catalytic Subunit, Chain A, domain 4"/>
    <property type="match status" value="1"/>
</dbReference>
<evidence type="ECO:0000256" key="8">
    <source>
        <dbReference type="ARBA" id="ARBA00022777"/>
    </source>
</evidence>
<keyword evidence="6" id="KW-0547">Nucleotide-binding</keyword>
<dbReference type="Pfam" id="PF02260">
    <property type="entry name" value="FATC"/>
    <property type="match status" value="1"/>
</dbReference>
<evidence type="ECO:0000259" key="13">
    <source>
        <dbReference type="PROSITE" id="PS50290"/>
    </source>
</evidence>
<dbReference type="Pfam" id="PF25030">
    <property type="entry name" value="M-HEAT_ATR"/>
    <property type="match status" value="1"/>
</dbReference>
<accession>A0A482X857</accession>
<dbReference type="InParanoid" id="A0A482X857"/>
<reference evidence="16 17" key="1">
    <citation type="journal article" date="2017" name="Gigascience">
        <title>Genome sequence of the small brown planthopper, Laodelphax striatellus.</title>
        <authorList>
            <person name="Zhu J."/>
            <person name="Jiang F."/>
            <person name="Wang X."/>
            <person name="Yang P."/>
            <person name="Bao Y."/>
            <person name="Zhao W."/>
            <person name="Wang W."/>
            <person name="Lu H."/>
            <person name="Wang Q."/>
            <person name="Cui N."/>
            <person name="Li J."/>
            <person name="Chen X."/>
            <person name="Luo L."/>
            <person name="Yu J."/>
            <person name="Kang L."/>
            <person name="Cui F."/>
        </authorList>
    </citation>
    <scope>NUCLEOTIDE SEQUENCE [LARGE SCALE GENOMIC DNA]</scope>
    <source>
        <strain evidence="16">Lst14</strain>
    </source>
</reference>
<proteinExistence type="inferred from homology"/>
<dbReference type="EMBL" id="QKKF02016774">
    <property type="protein sequence ID" value="RZF41501.1"/>
    <property type="molecule type" value="Genomic_DNA"/>
</dbReference>
<evidence type="ECO:0000256" key="4">
    <source>
        <dbReference type="ARBA" id="ARBA00022527"/>
    </source>
</evidence>
<dbReference type="GO" id="GO:0005524">
    <property type="term" value="F:ATP binding"/>
    <property type="evidence" value="ECO:0007669"/>
    <property type="project" value="UniProtKB-KW"/>
</dbReference>
<dbReference type="PROSITE" id="PS51190">
    <property type="entry name" value="FATC"/>
    <property type="match status" value="1"/>
</dbReference>
<dbReference type="GO" id="GO:0000723">
    <property type="term" value="P:telomere maintenance"/>
    <property type="evidence" value="ECO:0007669"/>
    <property type="project" value="TreeGrafter"/>
</dbReference>
<dbReference type="InterPro" id="IPR036940">
    <property type="entry name" value="PI3/4_kinase_cat_sf"/>
</dbReference>
<dbReference type="SMART" id="SM00802">
    <property type="entry name" value="UME"/>
    <property type="match status" value="1"/>
</dbReference>
<dbReference type="InterPro" id="IPR012993">
    <property type="entry name" value="UME"/>
</dbReference>
<dbReference type="InterPro" id="IPR018936">
    <property type="entry name" value="PI3/4_kinase_CS"/>
</dbReference>
<dbReference type="PANTHER" id="PTHR11139">
    <property type="entry name" value="ATAXIA TELANGIECTASIA MUTATED ATM -RELATED"/>
    <property type="match status" value="1"/>
</dbReference>
<keyword evidence="9" id="KW-0067">ATP-binding</keyword>
<dbReference type="Pfam" id="PF08064">
    <property type="entry name" value="UME"/>
    <property type="match status" value="1"/>
</dbReference>
<dbReference type="PROSITE" id="PS50290">
    <property type="entry name" value="PI3_4_KINASE_3"/>
    <property type="match status" value="1"/>
</dbReference>
<dbReference type="InterPro" id="IPR003151">
    <property type="entry name" value="PIK-rel_kinase_FAT"/>
</dbReference>
<dbReference type="GO" id="GO:0006281">
    <property type="term" value="P:DNA repair"/>
    <property type="evidence" value="ECO:0007669"/>
    <property type="project" value="UniProtKB-KW"/>
</dbReference>